<evidence type="ECO:0000313" key="21">
    <source>
        <dbReference type="Ensembl" id="ENSMMOP00000014943.1"/>
    </source>
</evidence>
<sequence length="583" mass="67455">MSRVMKKRQADPKVVQYVWAAIEVIRNQKQIANMDRISKYLSRVFGMHPKETARQLSLAVKDGLVVETLTVGCKGSKAGIEQEGYWLPGDEMGSKKKNLNKQEMSKYLRFIVQRMKERAVDLNKKGKDTKHPMYKRLIHTALDVSNIQENLSEGKYKTFEEFKADAQLIVHNTAILYGVHSDQAEIARLLFSDTCHELNELLLCKNCFYLSNARPDNWFCYPCSPSHDLVWAKMKGFGYWPAKVLQREDNQVDVRFFGHQHQRAWIPSDNIQDIKVSVQQLQVKRSNGWKKACEELEVYQRFLREGRFWKTKMEDGTESSISSTSNEQLKGNQEPKAKKSRRSQMVEPKEEDPEPEMEAVSSSQEIPVSSAPPQPEKLSVSTQTKKANGGSPRTLHRGTQTNSDGACQNMCHEKYTKVFNDVKEMMKADNKRETERVVREALEKLRAEMEEEKRQAVSKAVAGAQAEMERKCKQVKEKCKEELVEEVKKLVAQHKQFISQTKKKQWCYNCEEEAMYHCCWNTSYCSIKCQQEHWHADHKRTCRARHRLSASPPPVSQCLPHHTHTHTHSHTPPSLLLLLYWPS</sequence>
<protein>
    <submittedName>
        <fullName evidence="21">Uncharacterized protein</fullName>
    </submittedName>
</protein>
<dbReference type="PROSITE" id="PS50014">
    <property type="entry name" value="BROMODOMAIN_2"/>
    <property type="match status" value="1"/>
</dbReference>
<dbReference type="SUPFAM" id="SSF144232">
    <property type="entry name" value="HIT/MYND zinc finger-like"/>
    <property type="match status" value="1"/>
</dbReference>
<feature type="domain" description="MYND-type" evidence="19">
    <location>
        <begin position="507"/>
        <end position="542"/>
    </location>
</feature>
<dbReference type="InterPro" id="IPR036427">
    <property type="entry name" value="Bromodomain-like_sf"/>
</dbReference>
<evidence type="ECO:0000256" key="5">
    <source>
        <dbReference type="ARBA" id="ARBA00022723"/>
    </source>
</evidence>
<organism evidence="21 22">
    <name type="scientific">Mola mola</name>
    <name type="common">Ocean sunfish</name>
    <name type="synonym">Tetraodon mola</name>
    <dbReference type="NCBI Taxonomy" id="94237"/>
    <lineage>
        <taxon>Eukaryota</taxon>
        <taxon>Metazoa</taxon>
        <taxon>Chordata</taxon>
        <taxon>Craniata</taxon>
        <taxon>Vertebrata</taxon>
        <taxon>Euteleostomi</taxon>
        <taxon>Actinopterygii</taxon>
        <taxon>Neopterygii</taxon>
        <taxon>Teleostei</taxon>
        <taxon>Neoteleostei</taxon>
        <taxon>Acanthomorphata</taxon>
        <taxon>Eupercaria</taxon>
        <taxon>Tetraodontiformes</taxon>
        <taxon>Molidae</taxon>
        <taxon>Mola</taxon>
    </lineage>
</organism>
<dbReference type="PROSITE" id="PS52014">
    <property type="entry name" value="SAMD1_WH"/>
    <property type="match status" value="1"/>
</dbReference>
<dbReference type="Proteomes" id="UP000261620">
    <property type="component" value="Unplaced"/>
</dbReference>
<evidence type="ECO:0000259" key="20">
    <source>
        <dbReference type="PROSITE" id="PS52014"/>
    </source>
</evidence>
<keyword evidence="11" id="KW-0804">Transcription</keyword>
<evidence type="ECO:0000256" key="7">
    <source>
        <dbReference type="ARBA" id="ARBA00022833"/>
    </source>
</evidence>
<evidence type="ECO:0000256" key="11">
    <source>
        <dbReference type="ARBA" id="ARBA00023163"/>
    </source>
</evidence>
<evidence type="ECO:0000259" key="19">
    <source>
        <dbReference type="PROSITE" id="PS50865"/>
    </source>
</evidence>
<name>A0A3Q3WJC4_MOLML</name>
<evidence type="ECO:0000256" key="12">
    <source>
        <dbReference type="ARBA" id="ARBA00023242"/>
    </source>
</evidence>
<evidence type="ECO:0000256" key="15">
    <source>
        <dbReference type="SAM" id="Coils"/>
    </source>
</evidence>
<dbReference type="PANTHER" id="PTHR46379">
    <property type="entry name" value="ZINC FINGER MYND DOMAIN-CONTAINING"/>
    <property type="match status" value="1"/>
</dbReference>
<dbReference type="Gene3D" id="1.20.920.10">
    <property type="entry name" value="Bromodomain-like"/>
    <property type="match status" value="1"/>
</dbReference>
<feature type="region of interest" description="Disordered" evidence="16">
    <location>
        <begin position="313"/>
        <end position="406"/>
    </location>
</feature>
<dbReference type="GO" id="GO:0003677">
    <property type="term" value="F:DNA binding"/>
    <property type="evidence" value="ECO:0007669"/>
    <property type="project" value="InterPro"/>
</dbReference>
<evidence type="ECO:0000256" key="2">
    <source>
        <dbReference type="ARBA" id="ARBA00004286"/>
    </source>
</evidence>
<dbReference type="FunFam" id="6.10.140.2220:FF:000002">
    <property type="entry name" value="Protein kinase C-binding protein 1 isoform C"/>
    <property type="match status" value="1"/>
</dbReference>
<reference evidence="21" key="2">
    <citation type="submission" date="2025-09" db="UniProtKB">
        <authorList>
            <consortium name="Ensembl"/>
        </authorList>
    </citation>
    <scope>IDENTIFICATION</scope>
</reference>
<keyword evidence="5" id="KW-0479">Metal-binding</keyword>
<evidence type="ECO:0000256" key="1">
    <source>
        <dbReference type="ARBA" id="ARBA00004123"/>
    </source>
</evidence>
<keyword evidence="6 14" id="KW-0863">Zinc-finger</keyword>
<keyword evidence="22" id="KW-1185">Reference proteome</keyword>
<evidence type="ECO:0000313" key="22">
    <source>
        <dbReference type="Proteomes" id="UP000261620"/>
    </source>
</evidence>
<keyword evidence="8" id="KW-0156">Chromatin regulator</keyword>
<evidence type="ECO:0000256" key="9">
    <source>
        <dbReference type="ARBA" id="ARBA00023015"/>
    </source>
</evidence>
<dbReference type="InterPro" id="IPR002893">
    <property type="entry name" value="Znf_MYND"/>
</dbReference>
<dbReference type="GO" id="GO:0008270">
    <property type="term" value="F:zinc ion binding"/>
    <property type="evidence" value="ECO:0007669"/>
    <property type="project" value="UniProtKB-KW"/>
</dbReference>
<evidence type="ECO:0000256" key="13">
    <source>
        <dbReference type="PROSITE-ProRule" id="PRU00035"/>
    </source>
</evidence>
<dbReference type="CDD" id="cd20159">
    <property type="entry name" value="PWWP_BS69"/>
    <property type="match status" value="1"/>
</dbReference>
<evidence type="ECO:0000256" key="8">
    <source>
        <dbReference type="ARBA" id="ARBA00022853"/>
    </source>
</evidence>
<dbReference type="GO" id="GO:0005634">
    <property type="term" value="C:nucleus"/>
    <property type="evidence" value="ECO:0007669"/>
    <property type="project" value="UniProtKB-SubCell"/>
</dbReference>
<keyword evidence="10 13" id="KW-0103">Bromodomain</keyword>
<keyword evidence="3" id="KW-0158">Chromosome</keyword>
<feature type="domain" description="SAMD1-like winged helix (WH)" evidence="20">
    <location>
        <begin position="6"/>
        <end position="82"/>
    </location>
</feature>
<evidence type="ECO:0000256" key="6">
    <source>
        <dbReference type="ARBA" id="ARBA00022771"/>
    </source>
</evidence>
<dbReference type="SMART" id="SM00293">
    <property type="entry name" value="PWWP"/>
    <property type="match status" value="1"/>
</dbReference>
<dbReference type="GO" id="GO:0003714">
    <property type="term" value="F:transcription corepressor activity"/>
    <property type="evidence" value="ECO:0007669"/>
    <property type="project" value="InterPro"/>
</dbReference>
<accession>A0A3Q3WJC4</accession>
<dbReference type="Ensembl" id="ENSMMOT00000015188.1">
    <property type="protein sequence ID" value="ENSMMOP00000014943.1"/>
    <property type="gene ID" value="ENSMMOG00000011427.1"/>
</dbReference>
<keyword evidence="12" id="KW-0539">Nucleus</keyword>
<feature type="compositionally biased region" description="Polar residues" evidence="16">
    <location>
        <begin position="397"/>
        <end position="406"/>
    </location>
</feature>
<dbReference type="CDD" id="cd05492">
    <property type="entry name" value="Bromo_ZMYND11"/>
    <property type="match status" value="1"/>
</dbReference>
<dbReference type="InterPro" id="IPR001487">
    <property type="entry name" value="Bromodomain"/>
</dbReference>
<evidence type="ECO:0000256" key="4">
    <source>
        <dbReference type="ARBA" id="ARBA00022553"/>
    </source>
</evidence>
<dbReference type="Gene3D" id="6.10.140.2220">
    <property type="match status" value="1"/>
</dbReference>
<dbReference type="Pfam" id="PF21524">
    <property type="entry name" value="SAMD1_WH"/>
    <property type="match status" value="1"/>
</dbReference>
<dbReference type="SUPFAM" id="SSF47370">
    <property type="entry name" value="Bromodomain"/>
    <property type="match status" value="1"/>
</dbReference>
<dbReference type="InterPro" id="IPR047268">
    <property type="entry name" value="PWWP_BS69"/>
</dbReference>
<dbReference type="SMART" id="SM00297">
    <property type="entry name" value="BROMO"/>
    <property type="match status" value="1"/>
</dbReference>
<evidence type="ECO:0000256" key="16">
    <source>
        <dbReference type="SAM" id="MobiDB-lite"/>
    </source>
</evidence>
<keyword evidence="7" id="KW-0862">Zinc</keyword>
<evidence type="ECO:0000256" key="14">
    <source>
        <dbReference type="PROSITE-ProRule" id="PRU00134"/>
    </source>
</evidence>
<comment type="subcellular location">
    <subcellularLocation>
        <location evidence="2">Chromosome</location>
    </subcellularLocation>
    <subcellularLocation>
        <location evidence="1">Nucleus</location>
    </subcellularLocation>
</comment>
<dbReference type="Pfam" id="PF00439">
    <property type="entry name" value="Bromodomain"/>
    <property type="match status" value="1"/>
</dbReference>
<dbReference type="InterPro" id="IPR000313">
    <property type="entry name" value="PWWP_dom"/>
</dbReference>
<dbReference type="InterPro" id="IPR057054">
    <property type="entry name" value="ZMYND11_CC"/>
</dbReference>
<dbReference type="InterPro" id="IPR048589">
    <property type="entry name" value="SAMD1-like_WH"/>
</dbReference>
<keyword evidence="15" id="KW-0175">Coiled coil</keyword>
<feature type="compositionally biased region" description="Polar residues" evidence="16">
    <location>
        <begin position="318"/>
        <end position="331"/>
    </location>
</feature>
<evidence type="ECO:0000259" key="18">
    <source>
        <dbReference type="PROSITE" id="PS50812"/>
    </source>
</evidence>
<dbReference type="InterPro" id="IPR047269">
    <property type="entry name" value="ZMY11"/>
</dbReference>
<feature type="coiled-coil region" evidence="15">
    <location>
        <begin position="428"/>
        <end position="500"/>
    </location>
</feature>
<dbReference type="Pfam" id="PF00855">
    <property type="entry name" value="PWWP"/>
    <property type="match status" value="1"/>
</dbReference>
<proteinExistence type="predicted"/>
<evidence type="ECO:0000256" key="10">
    <source>
        <dbReference type="ARBA" id="ARBA00023117"/>
    </source>
</evidence>
<dbReference type="Gene3D" id="2.30.30.140">
    <property type="match status" value="1"/>
</dbReference>
<dbReference type="GO" id="GO:0034243">
    <property type="term" value="P:regulation of transcription elongation by RNA polymerase II"/>
    <property type="evidence" value="ECO:0007669"/>
    <property type="project" value="InterPro"/>
</dbReference>
<dbReference type="OMA" id="QCHRVYH"/>
<evidence type="ECO:0000259" key="17">
    <source>
        <dbReference type="PROSITE" id="PS50014"/>
    </source>
</evidence>
<evidence type="ECO:0000256" key="3">
    <source>
        <dbReference type="ARBA" id="ARBA00022454"/>
    </source>
</evidence>
<dbReference type="PROSITE" id="PS01360">
    <property type="entry name" value="ZF_MYND_1"/>
    <property type="match status" value="1"/>
</dbReference>
<dbReference type="PROSITE" id="PS50865">
    <property type="entry name" value="ZF_MYND_2"/>
    <property type="match status" value="1"/>
</dbReference>
<dbReference type="Pfam" id="PF24324">
    <property type="entry name" value="MYND_ZMYND11_ZMYD8"/>
    <property type="match status" value="1"/>
</dbReference>
<dbReference type="GO" id="GO:0140006">
    <property type="term" value="F:histone H3 reader activity"/>
    <property type="evidence" value="ECO:0007669"/>
    <property type="project" value="UniProtKB-ARBA"/>
</dbReference>
<dbReference type="GO" id="GO:0009966">
    <property type="term" value="P:regulation of signal transduction"/>
    <property type="evidence" value="ECO:0007669"/>
    <property type="project" value="TreeGrafter"/>
</dbReference>
<feature type="domain" description="Bromo" evidence="17">
    <location>
        <begin position="132"/>
        <end position="184"/>
    </location>
</feature>
<feature type="domain" description="PWWP" evidence="18">
    <location>
        <begin position="226"/>
        <end position="271"/>
    </location>
</feature>
<dbReference type="Pfam" id="PF23461">
    <property type="entry name" value="ZMYND11_CC"/>
    <property type="match status" value="1"/>
</dbReference>
<dbReference type="InterPro" id="IPR057053">
    <property type="entry name" value="MYND_ZMYND11_ZMYD8"/>
</dbReference>
<dbReference type="GO" id="GO:0005694">
    <property type="term" value="C:chromosome"/>
    <property type="evidence" value="ECO:0007669"/>
    <property type="project" value="UniProtKB-SubCell"/>
</dbReference>
<keyword evidence="4" id="KW-0597">Phosphoprotein</keyword>
<dbReference type="PANTHER" id="PTHR46379:SF1">
    <property type="entry name" value="ZINC FINGER MYND DOMAIN-CONTAINING PROTEIN 11"/>
    <property type="match status" value="1"/>
</dbReference>
<keyword evidence="9" id="KW-0805">Transcription regulation</keyword>
<dbReference type="PROSITE" id="PS50812">
    <property type="entry name" value="PWWP"/>
    <property type="match status" value="1"/>
</dbReference>
<dbReference type="AlphaFoldDB" id="A0A3Q3WJC4"/>
<reference evidence="21" key="1">
    <citation type="submission" date="2025-08" db="UniProtKB">
        <authorList>
            <consortium name="Ensembl"/>
        </authorList>
    </citation>
    <scope>IDENTIFICATION</scope>
</reference>
<dbReference type="SUPFAM" id="SSF63748">
    <property type="entry name" value="Tudor/PWWP/MBT"/>
    <property type="match status" value="1"/>
</dbReference>
<dbReference type="STRING" id="94237.ENSMMOP00000014943"/>